<dbReference type="PANTHER" id="PTHR22803">
    <property type="entry name" value="MANNOSE, PHOSPHOLIPASE, LECTIN RECEPTOR RELATED"/>
    <property type="match status" value="1"/>
</dbReference>
<dbReference type="Pfam" id="PF00059">
    <property type="entry name" value="Lectin_C"/>
    <property type="match status" value="1"/>
</dbReference>
<evidence type="ECO:0000313" key="5">
    <source>
        <dbReference type="EMBL" id="RWS05799.1"/>
    </source>
</evidence>
<sequence length="297" mass="33937">MNASMVTIKNIAENNEIDGLTAARGEFWLGAVHLLGRPKEYVWIDGTNVSFTKWSNSQPNEEDNFCVAVVIDNGFWWDRLCDAKRKQICRKAFTYQSQPSDTFDNQQLNKFVEEVKNVLNSINRTMNSNFVKLVEQIRRKSNSSSSSNNDANNELFSQLNGNFTNIANNLNSSIISSIRKLENQISRENESKNDRQKIAHTSNVKETIESMLHTLVKEARSTASKSTAQESKLNYDFMQNEIEGIMRRSNIIIAILAFFIVISLFLTVILIRARKFNFMSNVPTVEYKRVGLIDEGK</sequence>
<proteinExistence type="predicted"/>
<evidence type="ECO:0000313" key="6">
    <source>
        <dbReference type="Proteomes" id="UP000285301"/>
    </source>
</evidence>
<dbReference type="PROSITE" id="PS50041">
    <property type="entry name" value="C_TYPE_LECTIN_2"/>
    <property type="match status" value="1"/>
</dbReference>
<dbReference type="InterPro" id="IPR050111">
    <property type="entry name" value="C-type_lectin/snaclec_domain"/>
</dbReference>
<organism evidence="5 6">
    <name type="scientific">Dinothrombium tinctorium</name>
    <dbReference type="NCBI Taxonomy" id="1965070"/>
    <lineage>
        <taxon>Eukaryota</taxon>
        <taxon>Metazoa</taxon>
        <taxon>Ecdysozoa</taxon>
        <taxon>Arthropoda</taxon>
        <taxon>Chelicerata</taxon>
        <taxon>Arachnida</taxon>
        <taxon>Acari</taxon>
        <taxon>Acariformes</taxon>
        <taxon>Trombidiformes</taxon>
        <taxon>Prostigmata</taxon>
        <taxon>Anystina</taxon>
        <taxon>Parasitengona</taxon>
        <taxon>Trombidioidea</taxon>
        <taxon>Trombidiidae</taxon>
        <taxon>Dinothrombium</taxon>
    </lineage>
</organism>
<dbReference type="InterPro" id="IPR016187">
    <property type="entry name" value="CTDL_fold"/>
</dbReference>
<protein>
    <submittedName>
        <fullName evidence="5">Layilin-like protein</fullName>
    </submittedName>
</protein>
<name>A0A3S3P135_9ACAR</name>
<feature type="domain" description="C-type lectin" evidence="2">
    <location>
        <begin position="1"/>
        <end position="90"/>
    </location>
</feature>
<dbReference type="CDD" id="cd00037">
    <property type="entry name" value="CLECT"/>
    <property type="match status" value="1"/>
</dbReference>
<comment type="caution">
    <text evidence="5">The sequence shown here is derived from an EMBL/GenBank/DDBJ whole genome shotgun (WGS) entry which is preliminary data.</text>
</comment>
<keyword evidence="6" id="KW-1185">Reference proteome</keyword>
<keyword evidence="1" id="KW-0812">Transmembrane</keyword>
<dbReference type="OrthoDB" id="418245at2759"/>
<gene>
    <name evidence="5" type="ORF">B4U79_16270</name>
    <name evidence="4" type="ORF">B4U79_16298</name>
    <name evidence="3" type="ORF">B4U79_16694</name>
</gene>
<dbReference type="InterPro" id="IPR001304">
    <property type="entry name" value="C-type_lectin-like"/>
</dbReference>
<dbReference type="EMBL" id="NCKU01004676">
    <property type="protein sequence ID" value="RWS05604.1"/>
    <property type="molecule type" value="Genomic_DNA"/>
</dbReference>
<accession>A0A3S3P135</accession>
<keyword evidence="1" id="KW-0472">Membrane</keyword>
<dbReference type="Proteomes" id="UP000285301">
    <property type="component" value="Unassembled WGS sequence"/>
</dbReference>
<evidence type="ECO:0000313" key="4">
    <source>
        <dbReference type="EMBL" id="RWS05604.1"/>
    </source>
</evidence>
<dbReference type="Gene3D" id="3.10.100.10">
    <property type="entry name" value="Mannose-Binding Protein A, subunit A"/>
    <property type="match status" value="1"/>
</dbReference>
<evidence type="ECO:0000313" key="3">
    <source>
        <dbReference type="EMBL" id="RWS01717.1"/>
    </source>
</evidence>
<keyword evidence="1" id="KW-1133">Transmembrane helix</keyword>
<evidence type="ECO:0000256" key="1">
    <source>
        <dbReference type="SAM" id="Phobius"/>
    </source>
</evidence>
<dbReference type="EMBL" id="NCKU01004541">
    <property type="protein sequence ID" value="RWS05799.1"/>
    <property type="molecule type" value="Genomic_DNA"/>
</dbReference>
<dbReference type="STRING" id="1965070.A0A3S3P135"/>
<evidence type="ECO:0000259" key="2">
    <source>
        <dbReference type="PROSITE" id="PS50041"/>
    </source>
</evidence>
<reference evidence="5 6" key="1">
    <citation type="journal article" date="2018" name="Gigascience">
        <title>Genomes of trombidid mites reveal novel predicted allergens and laterally-transferred genes associated with secondary metabolism.</title>
        <authorList>
            <person name="Dong X."/>
            <person name="Chaisiri K."/>
            <person name="Xia D."/>
            <person name="Armstrong S.D."/>
            <person name="Fang Y."/>
            <person name="Donnelly M.J."/>
            <person name="Kadowaki T."/>
            <person name="McGarry J.W."/>
            <person name="Darby A.C."/>
            <person name="Makepeace B.L."/>
        </authorList>
    </citation>
    <scope>NUCLEOTIDE SEQUENCE [LARGE SCALE GENOMIC DNA]</scope>
    <source>
        <strain evidence="5">UoL-WK</strain>
    </source>
</reference>
<dbReference type="SUPFAM" id="SSF56436">
    <property type="entry name" value="C-type lectin-like"/>
    <property type="match status" value="1"/>
</dbReference>
<reference evidence="5" key="2">
    <citation type="submission" date="2018-11" db="EMBL/GenBank/DDBJ databases">
        <title>Trombidioid mite genomics.</title>
        <authorList>
            <person name="Dong X."/>
        </authorList>
    </citation>
    <scope>NUCLEOTIDE SEQUENCE</scope>
    <source>
        <strain evidence="5">UoL-WK</strain>
    </source>
</reference>
<dbReference type="EMBL" id="NCKU01008734">
    <property type="protein sequence ID" value="RWS01717.1"/>
    <property type="molecule type" value="Genomic_DNA"/>
</dbReference>
<dbReference type="InterPro" id="IPR016186">
    <property type="entry name" value="C-type_lectin-like/link_sf"/>
</dbReference>
<feature type="transmembrane region" description="Helical" evidence="1">
    <location>
        <begin position="251"/>
        <end position="271"/>
    </location>
</feature>
<dbReference type="AlphaFoldDB" id="A0A3S3P135"/>